<feature type="signal peptide" evidence="1">
    <location>
        <begin position="1"/>
        <end position="22"/>
    </location>
</feature>
<evidence type="ECO:0000313" key="4">
    <source>
        <dbReference type="Proteomes" id="UP001180020"/>
    </source>
</evidence>
<feature type="domain" description="DUF7731" evidence="2">
    <location>
        <begin position="25"/>
        <end position="123"/>
    </location>
</feature>
<dbReference type="InterPro" id="IPR056633">
    <property type="entry name" value="DUF7731"/>
</dbReference>
<evidence type="ECO:0000259" key="2">
    <source>
        <dbReference type="Pfam" id="PF24865"/>
    </source>
</evidence>
<dbReference type="EMBL" id="JAUJYO010000005">
    <property type="protein sequence ID" value="KAK1317374.1"/>
    <property type="molecule type" value="Genomic_DNA"/>
</dbReference>
<dbReference type="Proteomes" id="UP001180020">
    <property type="component" value="Unassembled WGS sequence"/>
</dbReference>
<sequence length="151" mass="16682">MALSLALSVSLLVLFICGSTSAQNPFQIVSKAVQCFNNQNVYRRCQEDYRLSPAGNINVPSEATDAYCGGPCLIETKLVLDCVDGIMSNFVFYNRATIKNIRSTLVSGCSQTSRRGNFNVADYLEESNGGEKQYKPVYYIWVLLALGLLML</sequence>
<evidence type="ECO:0000256" key="1">
    <source>
        <dbReference type="SAM" id="SignalP"/>
    </source>
</evidence>
<dbReference type="PANTHER" id="PTHR34366:SF2">
    <property type="entry name" value="OS07G0289901 PROTEIN"/>
    <property type="match status" value="1"/>
</dbReference>
<proteinExistence type="predicted"/>
<organism evidence="3 4">
    <name type="scientific">Acorus calamus</name>
    <name type="common">Sweet flag</name>
    <dbReference type="NCBI Taxonomy" id="4465"/>
    <lineage>
        <taxon>Eukaryota</taxon>
        <taxon>Viridiplantae</taxon>
        <taxon>Streptophyta</taxon>
        <taxon>Embryophyta</taxon>
        <taxon>Tracheophyta</taxon>
        <taxon>Spermatophyta</taxon>
        <taxon>Magnoliopsida</taxon>
        <taxon>Liliopsida</taxon>
        <taxon>Acoraceae</taxon>
        <taxon>Acorus</taxon>
    </lineage>
</organism>
<reference evidence="3" key="1">
    <citation type="journal article" date="2023" name="Nat. Commun.">
        <title>Diploid and tetraploid genomes of Acorus and the evolution of monocots.</title>
        <authorList>
            <person name="Ma L."/>
            <person name="Liu K.W."/>
            <person name="Li Z."/>
            <person name="Hsiao Y.Y."/>
            <person name="Qi Y."/>
            <person name="Fu T."/>
            <person name="Tang G.D."/>
            <person name="Zhang D."/>
            <person name="Sun W.H."/>
            <person name="Liu D.K."/>
            <person name="Li Y."/>
            <person name="Chen G.Z."/>
            <person name="Liu X.D."/>
            <person name="Liao X.Y."/>
            <person name="Jiang Y.T."/>
            <person name="Yu X."/>
            <person name="Hao Y."/>
            <person name="Huang J."/>
            <person name="Zhao X.W."/>
            <person name="Ke S."/>
            <person name="Chen Y.Y."/>
            <person name="Wu W.L."/>
            <person name="Hsu J.L."/>
            <person name="Lin Y.F."/>
            <person name="Huang M.D."/>
            <person name="Li C.Y."/>
            <person name="Huang L."/>
            <person name="Wang Z.W."/>
            <person name="Zhao X."/>
            <person name="Zhong W.Y."/>
            <person name="Peng D.H."/>
            <person name="Ahmad S."/>
            <person name="Lan S."/>
            <person name="Zhang J.S."/>
            <person name="Tsai W.C."/>
            <person name="Van de Peer Y."/>
            <person name="Liu Z.J."/>
        </authorList>
    </citation>
    <scope>NUCLEOTIDE SEQUENCE</scope>
    <source>
        <strain evidence="3">CP</strain>
    </source>
</reference>
<feature type="chain" id="PRO_5043731799" description="DUF7731 domain-containing protein" evidence="1">
    <location>
        <begin position="23"/>
        <end position="151"/>
    </location>
</feature>
<keyword evidence="1" id="KW-0732">Signal</keyword>
<reference evidence="3" key="2">
    <citation type="submission" date="2023-06" db="EMBL/GenBank/DDBJ databases">
        <authorList>
            <person name="Ma L."/>
            <person name="Liu K.-W."/>
            <person name="Li Z."/>
            <person name="Hsiao Y.-Y."/>
            <person name="Qi Y."/>
            <person name="Fu T."/>
            <person name="Tang G."/>
            <person name="Zhang D."/>
            <person name="Sun W.-H."/>
            <person name="Liu D.-K."/>
            <person name="Li Y."/>
            <person name="Chen G.-Z."/>
            <person name="Liu X.-D."/>
            <person name="Liao X.-Y."/>
            <person name="Jiang Y.-T."/>
            <person name="Yu X."/>
            <person name="Hao Y."/>
            <person name="Huang J."/>
            <person name="Zhao X.-W."/>
            <person name="Ke S."/>
            <person name="Chen Y.-Y."/>
            <person name="Wu W.-L."/>
            <person name="Hsu J.-L."/>
            <person name="Lin Y.-F."/>
            <person name="Huang M.-D."/>
            <person name="Li C.-Y."/>
            <person name="Huang L."/>
            <person name="Wang Z.-W."/>
            <person name="Zhao X."/>
            <person name="Zhong W.-Y."/>
            <person name="Peng D.-H."/>
            <person name="Ahmad S."/>
            <person name="Lan S."/>
            <person name="Zhang J.-S."/>
            <person name="Tsai W.-C."/>
            <person name="Van De Peer Y."/>
            <person name="Liu Z.-J."/>
        </authorList>
    </citation>
    <scope>NUCLEOTIDE SEQUENCE</scope>
    <source>
        <strain evidence="3">CP</strain>
        <tissue evidence="3">Leaves</tissue>
    </source>
</reference>
<keyword evidence="4" id="KW-1185">Reference proteome</keyword>
<accession>A0AAV9EVL2</accession>
<comment type="caution">
    <text evidence="3">The sequence shown here is derived from an EMBL/GenBank/DDBJ whole genome shotgun (WGS) entry which is preliminary data.</text>
</comment>
<evidence type="ECO:0000313" key="3">
    <source>
        <dbReference type="EMBL" id="KAK1317374.1"/>
    </source>
</evidence>
<dbReference type="AlphaFoldDB" id="A0AAV9EVL2"/>
<dbReference type="PANTHER" id="PTHR34366">
    <property type="entry name" value="OS07G0289901 PROTEIN-RELATED"/>
    <property type="match status" value="1"/>
</dbReference>
<name>A0AAV9EVL2_ACOCL</name>
<gene>
    <name evidence="3" type="ORF">QJS10_CPA05g00268</name>
</gene>
<protein>
    <recommendedName>
        <fullName evidence="2">DUF7731 domain-containing protein</fullName>
    </recommendedName>
</protein>
<dbReference type="Pfam" id="PF24865">
    <property type="entry name" value="DUF7731"/>
    <property type="match status" value="1"/>
</dbReference>